<comment type="caution">
    <text evidence="1">The sequence shown here is derived from an EMBL/GenBank/DDBJ whole genome shotgun (WGS) entry which is preliminary data.</text>
</comment>
<dbReference type="AlphaFoldDB" id="A0A9Q3GPH2"/>
<protein>
    <submittedName>
        <fullName evidence="1">Uncharacterized protein</fullName>
    </submittedName>
</protein>
<evidence type="ECO:0000313" key="1">
    <source>
        <dbReference type="EMBL" id="MBW0475208.1"/>
    </source>
</evidence>
<dbReference type="EMBL" id="AVOT02004026">
    <property type="protein sequence ID" value="MBW0475208.1"/>
    <property type="molecule type" value="Genomic_DNA"/>
</dbReference>
<gene>
    <name evidence="1" type="ORF">O181_014923</name>
</gene>
<organism evidence="1 2">
    <name type="scientific">Austropuccinia psidii MF-1</name>
    <dbReference type="NCBI Taxonomy" id="1389203"/>
    <lineage>
        <taxon>Eukaryota</taxon>
        <taxon>Fungi</taxon>
        <taxon>Dikarya</taxon>
        <taxon>Basidiomycota</taxon>
        <taxon>Pucciniomycotina</taxon>
        <taxon>Pucciniomycetes</taxon>
        <taxon>Pucciniales</taxon>
        <taxon>Sphaerophragmiaceae</taxon>
        <taxon>Austropuccinia</taxon>
    </lineage>
</organism>
<evidence type="ECO:0000313" key="2">
    <source>
        <dbReference type="Proteomes" id="UP000765509"/>
    </source>
</evidence>
<keyword evidence="2" id="KW-1185">Reference proteome</keyword>
<dbReference type="Proteomes" id="UP000765509">
    <property type="component" value="Unassembled WGS sequence"/>
</dbReference>
<reference evidence="1" key="1">
    <citation type="submission" date="2021-03" db="EMBL/GenBank/DDBJ databases">
        <title>Draft genome sequence of rust myrtle Austropuccinia psidii MF-1, a brazilian biotype.</title>
        <authorList>
            <person name="Quecine M.C."/>
            <person name="Pachon D.M.R."/>
            <person name="Bonatelli M.L."/>
            <person name="Correr F.H."/>
            <person name="Franceschini L.M."/>
            <person name="Leite T.F."/>
            <person name="Margarido G.R.A."/>
            <person name="Almeida C.A."/>
            <person name="Ferrarezi J.A."/>
            <person name="Labate C.A."/>
        </authorList>
    </citation>
    <scope>NUCLEOTIDE SEQUENCE</scope>
    <source>
        <strain evidence="1">MF-1</strain>
    </source>
</reference>
<proteinExistence type="predicted"/>
<sequence>MCTQNMSKGEGRKDFYCRLQVLCSNENCNEIVVRHCGEVHNSEYYECPNLECRSAVSIDAHHAKSHRGEKLCRSCANTQASTSG</sequence>
<accession>A0A9Q3GPH2</accession>
<name>A0A9Q3GPH2_9BASI</name>